<reference evidence="1 2" key="1">
    <citation type="submission" date="2017-01" db="EMBL/GenBank/DDBJ databases">
        <authorList>
            <person name="Mah S.A."/>
            <person name="Swanson W.J."/>
            <person name="Moy G.W."/>
            <person name="Vacquier V.D."/>
        </authorList>
    </citation>
    <scope>NUCLEOTIDE SEQUENCE [LARGE SCALE GENOMIC DNA]</scope>
    <source>
        <strain evidence="1 2">GSMNP</strain>
    </source>
</reference>
<dbReference type="Proteomes" id="UP000187283">
    <property type="component" value="Unassembled WGS sequence"/>
</dbReference>
<protein>
    <submittedName>
        <fullName evidence="1">Uncharacterized protein</fullName>
    </submittedName>
</protein>
<organism evidence="1 2">
    <name type="scientific">Smittium culicis</name>
    <dbReference type="NCBI Taxonomy" id="133412"/>
    <lineage>
        <taxon>Eukaryota</taxon>
        <taxon>Fungi</taxon>
        <taxon>Fungi incertae sedis</taxon>
        <taxon>Zoopagomycota</taxon>
        <taxon>Kickxellomycotina</taxon>
        <taxon>Harpellomycetes</taxon>
        <taxon>Harpellales</taxon>
        <taxon>Legeriomycetaceae</taxon>
        <taxon>Smittium</taxon>
    </lineage>
</organism>
<sequence>MLSIDQYEFQGYFQERVKTIPVNSSLIVEKDVILIESDDESEEDEFWISDISHFKFNKLIIFLHLCTL</sequence>
<keyword evidence="2" id="KW-1185">Reference proteome</keyword>
<evidence type="ECO:0000313" key="2">
    <source>
        <dbReference type="Proteomes" id="UP000187283"/>
    </source>
</evidence>
<proteinExistence type="predicted"/>
<dbReference type="AlphaFoldDB" id="A0A1R1XFQ1"/>
<dbReference type="EMBL" id="LSSN01003480">
    <property type="protein sequence ID" value="OMJ13450.1"/>
    <property type="molecule type" value="Genomic_DNA"/>
</dbReference>
<gene>
    <name evidence="1" type="ORF">AYI70_g8487</name>
</gene>
<name>A0A1R1XFQ1_9FUNG</name>
<evidence type="ECO:0000313" key="1">
    <source>
        <dbReference type="EMBL" id="OMJ13450.1"/>
    </source>
</evidence>
<accession>A0A1R1XFQ1</accession>
<comment type="caution">
    <text evidence="1">The sequence shown here is derived from an EMBL/GenBank/DDBJ whole genome shotgun (WGS) entry which is preliminary data.</text>
</comment>